<accession>A0A8T0HPI9</accession>
<sequence length="130" mass="14760">KKWQASSSSILHRFHINPTQCTTYSLLHVSCSSTTRRIQQVRNHRHSKPHLHIPGILIPDLTPSALLLHFQPFLRLKKNGEILFNPCTIKTLSTMNSSRRKIFQHQKIHIEVLNLVQTALLDGSASGEAP</sequence>
<dbReference type="EMBL" id="CM026426">
    <property type="protein sequence ID" value="KAG0572518.1"/>
    <property type="molecule type" value="Genomic_DNA"/>
</dbReference>
<evidence type="ECO:0000313" key="2">
    <source>
        <dbReference type="Proteomes" id="UP000822688"/>
    </source>
</evidence>
<keyword evidence="2" id="KW-1185">Reference proteome</keyword>
<organism evidence="1 2">
    <name type="scientific">Ceratodon purpureus</name>
    <name type="common">Fire moss</name>
    <name type="synonym">Dicranum purpureum</name>
    <dbReference type="NCBI Taxonomy" id="3225"/>
    <lineage>
        <taxon>Eukaryota</taxon>
        <taxon>Viridiplantae</taxon>
        <taxon>Streptophyta</taxon>
        <taxon>Embryophyta</taxon>
        <taxon>Bryophyta</taxon>
        <taxon>Bryophytina</taxon>
        <taxon>Bryopsida</taxon>
        <taxon>Dicranidae</taxon>
        <taxon>Pseudoditrichales</taxon>
        <taxon>Ditrichaceae</taxon>
        <taxon>Ceratodon</taxon>
    </lineage>
</organism>
<name>A0A8T0HPI9_CERPU</name>
<gene>
    <name evidence="1" type="ORF">KC19_VG101700</name>
</gene>
<dbReference type="Proteomes" id="UP000822688">
    <property type="component" value="Chromosome V"/>
</dbReference>
<feature type="non-terminal residue" evidence="1">
    <location>
        <position position="1"/>
    </location>
</feature>
<comment type="caution">
    <text evidence="1">The sequence shown here is derived from an EMBL/GenBank/DDBJ whole genome shotgun (WGS) entry which is preliminary data.</text>
</comment>
<proteinExistence type="predicted"/>
<evidence type="ECO:0000313" key="1">
    <source>
        <dbReference type="EMBL" id="KAG0572518.1"/>
    </source>
</evidence>
<protein>
    <submittedName>
        <fullName evidence="1">Uncharacterized protein</fullName>
    </submittedName>
</protein>
<reference evidence="1" key="1">
    <citation type="submission" date="2020-06" db="EMBL/GenBank/DDBJ databases">
        <title>WGS assembly of Ceratodon purpureus strain R40.</title>
        <authorList>
            <person name="Carey S.B."/>
            <person name="Jenkins J."/>
            <person name="Shu S."/>
            <person name="Lovell J.T."/>
            <person name="Sreedasyam A."/>
            <person name="Maumus F."/>
            <person name="Tiley G.P."/>
            <person name="Fernandez-Pozo N."/>
            <person name="Barry K."/>
            <person name="Chen C."/>
            <person name="Wang M."/>
            <person name="Lipzen A."/>
            <person name="Daum C."/>
            <person name="Saski C.A."/>
            <person name="Payton A.C."/>
            <person name="Mcbreen J.C."/>
            <person name="Conrad R.E."/>
            <person name="Kollar L.M."/>
            <person name="Olsson S."/>
            <person name="Huttunen S."/>
            <person name="Landis J.B."/>
            <person name="Wickett N.J."/>
            <person name="Johnson M.G."/>
            <person name="Rensing S.A."/>
            <person name="Grimwood J."/>
            <person name="Schmutz J."/>
            <person name="Mcdaniel S.F."/>
        </authorList>
    </citation>
    <scope>NUCLEOTIDE SEQUENCE</scope>
    <source>
        <strain evidence="1">R40</strain>
    </source>
</reference>
<dbReference type="AlphaFoldDB" id="A0A8T0HPI9"/>